<dbReference type="EMBL" id="BOMY01000034">
    <property type="protein sequence ID" value="GIF22356.1"/>
    <property type="molecule type" value="Genomic_DNA"/>
</dbReference>
<comment type="caution">
    <text evidence="3">The sequence shown here is derived from an EMBL/GenBank/DDBJ whole genome shotgun (WGS) entry which is preliminary data.</text>
</comment>
<gene>
    <name evidence="3" type="ORF">Ate02nite_50860</name>
</gene>
<name>A0A919TU32_9ACTN</name>
<organism evidence="3 4">
    <name type="scientific">Paractinoplanes tereljensis</name>
    <dbReference type="NCBI Taxonomy" id="571912"/>
    <lineage>
        <taxon>Bacteria</taxon>
        <taxon>Bacillati</taxon>
        <taxon>Actinomycetota</taxon>
        <taxon>Actinomycetes</taxon>
        <taxon>Micromonosporales</taxon>
        <taxon>Micromonosporaceae</taxon>
        <taxon>Paractinoplanes</taxon>
    </lineage>
</organism>
<keyword evidence="4" id="KW-1185">Reference proteome</keyword>
<feature type="domain" description="DUF4232" evidence="2">
    <location>
        <begin position="32"/>
        <end position="160"/>
    </location>
</feature>
<evidence type="ECO:0000313" key="4">
    <source>
        <dbReference type="Proteomes" id="UP000623608"/>
    </source>
</evidence>
<dbReference type="AlphaFoldDB" id="A0A919TU32"/>
<sequence>MDTGTPSGPAKTGTPTGTKSSGGAAGTATPRCHTGDLKLTLGRRGGSTDTKFQPLYLTNVADRACTLHGYPGVSVVAGDDGHQVGDAFDRATFNPKVTVTLAPGDVAYAILATHDVGMFPAGKCKPVSVRGYRVYPPDETKSIFVAGATKACSAKGVNVGNVAAILIHPVD</sequence>
<dbReference type="Pfam" id="PF14016">
    <property type="entry name" value="DUF4232"/>
    <property type="match status" value="1"/>
</dbReference>
<accession>A0A919TU32</accession>
<dbReference type="Proteomes" id="UP000623608">
    <property type="component" value="Unassembled WGS sequence"/>
</dbReference>
<evidence type="ECO:0000259" key="2">
    <source>
        <dbReference type="Pfam" id="PF14016"/>
    </source>
</evidence>
<feature type="compositionally biased region" description="Low complexity" evidence="1">
    <location>
        <begin position="1"/>
        <end position="30"/>
    </location>
</feature>
<reference evidence="3" key="1">
    <citation type="submission" date="2021-01" db="EMBL/GenBank/DDBJ databases">
        <title>Whole genome shotgun sequence of Actinoplanes tereljensis NBRC 105297.</title>
        <authorList>
            <person name="Komaki H."/>
            <person name="Tamura T."/>
        </authorList>
    </citation>
    <scope>NUCLEOTIDE SEQUENCE</scope>
    <source>
        <strain evidence="3">NBRC 105297</strain>
    </source>
</reference>
<evidence type="ECO:0000313" key="3">
    <source>
        <dbReference type="EMBL" id="GIF22356.1"/>
    </source>
</evidence>
<proteinExistence type="predicted"/>
<evidence type="ECO:0000256" key="1">
    <source>
        <dbReference type="SAM" id="MobiDB-lite"/>
    </source>
</evidence>
<protein>
    <recommendedName>
        <fullName evidence="2">DUF4232 domain-containing protein</fullName>
    </recommendedName>
</protein>
<dbReference type="InterPro" id="IPR025326">
    <property type="entry name" value="DUF4232"/>
</dbReference>
<feature type="region of interest" description="Disordered" evidence="1">
    <location>
        <begin position="1"/>
        <end position="44"/>
    </location>
</feature>